<dbReference type="SUPFAM" id="SSF50486">
    <property type="entry name" value="FMT C-terminal domain-like"/>
    <property type="match status" value="1"/>
</dbReference>
<dbReference type="AlphaFoldDB" id="A0A5T0Z8Q7"/>
<dbReference type="SUPFAM" id="SSF53328">
    <property type="entry name" value="Formyltransferase"/>
    <property type="match status" value="1"/>
</dbReference>
<keyword evidence="3" id="KW-0808">Transferase</keyword>
<sequence>MKIIIASLKTWNFKNYKKLKNQFSHIKFYLVTKREDLNLNYIQKINPKYIFFPHWSFIIPDEIYQNYECIVFHMSDLPFGRGGSPLQNLILQNIKKTKISALKVCKDLDAGDIYLKCKLDISKHSAQKIYKKASKIIFFKMIPYILKNNPKPIPQNGKPTFFKRRTPDQSCLNSLENPNLEQIFDFIRILDAPSYPKAFLEFKNLKIEFKKIKNKQNHLKGEFKIYEKNLNHSRTP</sequence>
<accession>A0A5T0Z8Q7</accession>
<dbReference type="InterPro" id="IPR002376">
    <property type="entry name" value="Formyl_transf_N"/>
</dbReference>
<evidence type="ECO:0000259" key="2">
    <source>
        <dbReference type="Pfam" id="PF21553"/>
    </source>
</evidence>
<gene>
    <name evidence="3" type="ORF">APU83_09000</name>
</gene>
<name>A0A5T0Z8Q7_CAMJU</name>
<protein>
    <submittedName>
        <fullName evidence="3">Methionyl-tRNA formyltransferase</fullName>
    </submittedName>
</protein>
<dbReference type="InterPro" id="IPR049355">
    <property type="entry name" value="Formyl_trans-like_C"/>
</dbReference>
<proteinExistence type="predicted"/>
<dbReference type="GO" id="GO:0016740">
    <property type="term" value="F:transferase activity"/>
    <property type="evidence" value="ECO:0007669"/>
    <property type="project" value="UniProtKB-KW"/>
</dbReference>
<dbReference type="InterPro" id="IPR011034">
    <property type="entry name" value="Formyl_transferase-like_C_sf"/>
</dbReference>
<dbReference type="RefSeq" id="WP_201459172.1">
    <property type="nucleotide sequence ID" value="NZ_AP028370.1"/>
</dbReference>
<dbReference type="Pfam" id="PF00551">
    <property type="entry name" value="Formyl_trans_N"/>
    <property type="match status" value="1"/>
</dbReference>
<feature type="domain" description="Formyl transferase N-terminal" evidence="1">
    <location>
        <begin position="22"/>
        <end position="131"/>
    </location>
</feature>
<dbReference type="Pfam" id="PF21553">
    <property type="entry name" value="Formyl_trans_C_2"/>
    <property type="match status" value="1"/>
</dbReference>
<dbReference type="EMBL" id="AACHLB010000017">
    <property type="protein sequence ID" value="EAK5837723.1"/>
    <property type="molecule type" value="Genomic_DNA"/>
</dbReference>
<dbReference type="CDD" id="cd08821">
    <property type="entry name" value="FMT_core_like_1"/>
    <property type="match status" value="1"/>
</dbReference>
<dbReference type="Gene3D" id="3.10.25.20">
    <property type="match status" value="1"/>
</dbReference>
<evidence type="ECO:0000259" key="1">
    <source>
        <dbReference type="Pfam" id="PF00551"/>
    </source>
</evidence>
<evidence type="ECO:0000313" key="3">
    <source>
        <dbReference type="EMBL" id="EAK5837723.1"/>
    </source>
</evidence>
<dbReference type="Gene3D" id="3.40.50.170">
    <property type="entry name" value="Formyl transferase, N-terminal domain"/>
    <property type="match status" value="1"/>
</dbReference>
<feature type="domain" description="Methionyl-tRNA formyltransferase-like C-terminal" evidence="2">
    <location>
        <begin position="167"/>
        <end position="225"/>
    </location>
</feature>
<dbReference type="InterPro" id="IPR036477">
    <property type="entry name" value="Formyl_transf_N_sf"/>
</dbReference>
<organism evidence="3">
    <name type="scientific">Campylobacter jejuni</name>
    <dbReference type="NCBI Taxonomy" id="197"/>
    <lineage>
        <taxon>Bacteria</taxon>
        <taxon>Pseudomonadati</taxon>
        <taxon>Campylobacterota</taxon>
        <taxon>Epsilonproteobacteria</taxon>
        <taxon>Campylobacterales</taxon>
        <taxon>Campylobacteraceae</taxon>
        <taxon>Campylobacter</taxon>
    </lineage>
</organism>
<reference evidence="3" key="1">
    <citation type="submission" date="2018-05" db="EMBL/GenBank/DDBJ databases">
        <authorList>
            <consortium name="GenomeTrakr network: Whole genome sequencing for foodborne pathogen traceback"/>
        </authorList>
    </citation>
    <scope>NUCLEOTIDE SEQUENCE</scope>
    <source>
        <strain evidence="3">AK1117400155-2</strain>
    </source>
</reference>
<comment type="caution">
    <text evidence="3">The sequence shown here is derived from an EMBL/GenBank/DDBJ whole genome shotgun (WGS) entry which is preliminary data.</text>
</comment>